<dbReference type="InterPro" id="IPR050807">
    <property type="entry name" value="TransReg_Diox_bact_type"/>
</dbReference>
<name>C8S0M6_9RHOB</name>
<evidence type="ECO:0000259" key="4">
    <source>
        <dbReference type="PROSITE" id="PS50943"/>
    </source>
</evidence>
<dbReference type="Pfam" id="PF09856">
    <property type="entry name" value="ScfRs"/>
    <property type="match status" value="1"/>
</dbReference>
<keyword evidence="6" id="KW-1185">Reference proteome</keyword>
<proteinExistence type="predicted"/>
<dbReference type="RefSeq" id="WP_008029805.1">
    <property type="nucleotide sequence ID" value="NZ_ACYY01000008.1"/>
</dbReference>
<keyword evidence="3" id="KW-0804">Transcription</keyword>
<reference evidence="5 6" key="1">
    <citation type="submission" date="2009-08" db="EMBL/GenBank/DDBJ databases">
        <title>The draft genome of Rhodobacter sp. SW2.</title>
        <authorList>
            <consortium name="US DOE Joint Genome Institute (JGI-PGF)"/>
            <person name="Lucas S."/>
            <person name="Copeland A."/>
            <person name="Lapidus A."/>
            <person name="Glavina del Rio T."/>
            <person name="Tice H."/>
            <person name="Bruce D."/>
            <person name="Goodwin L."/>
            <person name="Pitluck S."/>
            <person name="Larimer F."/>
            <person name="Land M.L."/>
            <person name="Hauser L."/>
            <person name="Emerson D."/>
        </authorList>
    </citation>
    <scope>NUCLEOTIDE SEQUENCE [LARGE SCALE GENOMIC DNA]</scope>
    <source>
        <strain evidence="5 6">SW2</strain>
    </source>
</reference>
<feature type="domain" description="HTH cro/C1-type" evidence="4">
    <location>
        <begin position="11"/>
        <end position="65"/>
    </location>
</feature>
<evidence type="ECO:0000256" key="1">
    <source>
        <dbReference type="ARBA" id="ARBA00023015"/>
    </source>
</evidence>
<keyword evidence="2" id="KW-0238">DNA-binding</keyword>
<evidence type="ECO:0000256" key="2">
    <source>
        <dbReference type="ARBA" id="ARBA00023125"/>
    </source>
</evidence>
<dbReference type="PANTHER" id="PTHR46797">
    <property type="entry name" value="HTH-TYPE TRANSCRIPTIONAL REGULATOR"/>
    <property type="match status" value="1"/>
</dbReference>
<dbReference type="InterPro" id="IPR010982">
    <property type="entry name" value="Lambda_DNA-bd_dom_sf"/>
</dbReference>
<gene>
    <name evidence="5" type="ORF">Rsw2DRAFT_1604</name>
</gene>
<dbReference type="Pfam" id="PF01381">
    <property type="entry name" value="HTH_3"/>
    <property type="match status" value="1"/>
</dbReference>
<dbReference type="EMBL" id="ACYY01000008">
    <property type="protein sequence ID" value="EEW25560.1"/>
    <property type="molecule type" value="Genomic_DNA"/>
</dbReference>
<dbReference type="PROSITE" id="PS50943">
    <property type="entry name" value="HTH_CROC1"/>
    <property type="match status" value="1"/>
</dbReference>
<dbReference type="STRING" id="371731.Rsw2DRAFT_1604"/>
<dbReference type="AlphaFoldDB" id="C8S0M6"/>
<dbReference type="GO" id="GO:0003677">
    <property type="term" value="F:DNA binding"/>
    <property type="evidence" value="ECO:0007669"/>
    <property type="project" value="UniProtKB-KW"/>
</dbReference>
<organism evidence="5 6">
    <name type="scientific">Rhodobacter ferrooxidans</name>
    <dbReference type="NCBI Taxonomy" id="371731"/>
    <lineage>
        <taxon>Bacteria</taxon>
        <taxon>Pseudomonadati</taxon>
        <taxon>Pseudomonadota</taxon>
        <taxon>Alphaproteobacteria</taxon>
        <taxon>Rhodobacterales</taxon>
        <taxon>Rhodobacter group</taxon>
        <taxon>Rhodobacter</taxon>
    </lineage>
</organism>
<protein>
    <submittedName>
        <fullName evidence="5">Transcriptional regulator, XRE family</fullName>
    </submittedName>
</protein>
<dbReference type="InterPro" id="IPR018653">
    <property type="entry name" value="ScfR_C"/>
</dbReference>
<accession>C8S0M6</accession>
<dbReference type="GO" id="GO:0005829">
    <property type="term" value="C:cytosol"/>
    <property type="evidence" value="ECO:0007669"/>
    <property type="project" value="TreeGrafter"/>
</dbReference>
<dbReference type="InterPro" id="IPR001387">
    <property type="entry name" value="Cro/C1-type_HTH"/>
</dbReference>
<dbReference type="Gene3D" id="1.10.260.40">
    <property type="entry name" value="lambda repressor-like DNA-binding domains"/>
    <property type="match status" value="1"/>
</dbReference>
<evidence type="ECO:0000256" key="3">
    <source>
        <dbReference type="ARBA" id="ARBA00023163"/>
    </source>
</evidence>
<keyword evidence="1" id="KW-0805">Transcription regulation</keyword>
<evidence type="ECO:0000313" key="6">
    <source>
        <dbReference type="Proteomes" id="UP000010121"/>
    </source>
</evidence>
<dbReference type="GO" id="GO:0003700">
    <property type="term" value="F:DNA-binding transcription factor activity"/>
    <property type="evidence" value="ECO:0007669"/>
    <property type="project" value="TreeGrafter"/>
</dbReference>
<dbReference type="SUPFAM" id="SSF47413">
    <property type="entry name" value="lambda repressor-like DNA-binding domains"/>
    <property type="match status" value="1"/>
</dbReference>
<dbReference type="PANTHER" id="PTHR46797:SF23">
    <property type="entry name" value="HTH-TYPE TRANSCRIPTIONAL REGULATOR SUTR"/>
    <property type="match status" value="1"/>
</dbReference>
<dbReference type="eggNOG" id="COG3800">
    <property type="taxonomic scope" value="Bacteria"/>
</dbReference>
<dbReference type="Proteomes" id="UP000010121">
    <property type="component" value="Unassembled WGS sequence"/>
</dbReference>
<comment type="caution">
    <text evidence="5">The sequence shown here is derived from an EMBL/GenBank/DDBJ whole genome shotgun (WGS) entry which is preliminary data.</text>
</comment>
<sequence>MGMTALAGSRLRERRLLLGLRQADMARVAGISASYLNLIEHNRRRIGADLMEKLAAALGVEAAALAKGAGDALINDLRAAAGGVGTTAEIEPIEDFVSRFPGWAAVLGQTQRRAAQLERAVAALNDRIAHDPHLSQALHEMLSAVSAVRSTAAILAETDDIAPEWRARFHANLHGDSERLASGAEALVAYLDGSDQANDAGIASPQEEFDAWLAARGWHLAGLETGEGVEADLADLASGAARGLARDWIGLATADAAALPLAAFQAALAEIGPDPARLAARFGQPVLAVMRRLATLPGAQAGLVICDASGTLVFRKPAEGFVPPRFGAACALWPLYAALARPMTPVQAQVATVGRGGRAFIAQAFCQPDYPLGFAGPELRSAAMLMLPAASTTGQPLRIGATCRICPQQACPARRESSILSEASQSDAAP</sequence>
<dbReference type="SMART" id="SM00530">
    <property type="entry name" value="HTH_XRE"/>
    <property type="match status" value="1"/>
</dbReference>
<dbReference type="OrthoDB" id="7790108at2"/>
<dbReference type="eggNOG" id="COG1396">
    <property type="taxonomic scope" value="Bacteria"/>
</dbReference>
<evidence type="ECO:0000313" key="5">
    <source>
        <dbReference type="EMBL" id="EEW25560.1"/>
    </source>
</evidence>